<organism evidence="8 9">
    <name type="scientific">Agrilus planipennis</name>
    <name type="common">Emerald ash borer</name>
    <name type="synonym">Agrilus marcopoli</name>
    <dbReference type="NCBI Taxonomy" id="224129"/>
    <lineage>
        <taxon>Eukaryota</taxon>
        <taxon>Metazoa</taxon>
        <taxon>Ecdysozoa</taxon>
        <taxon>Arthropoda</taxon>
        <taxon>Hexapoda</taxon>
        <taxon>Insecta</taxon>
        <taxon>Pterygota</taxon>
        <taxon>Neoptera</taxon>
        <taxon>Endopterygota</taxon>
        <taxon>Coleoptera</taxon>
        <taxon>Polyphaga</taxon>
        <taxon>Elateriformia</taxon>
        <taxon>Buprestoidea</taxon>
        <taxon>Buprestidae</taxon>
        <taxon>Agrilinae</taxon>
        <taxon>Agrilus</taxon>
    </lineage>
</organism>
<dbReference type="InterPro" id="IPR046347">
    <property type="entry name" value="bZIP_sf"/>
</dbReference>
<sequence>MKEGIKLPTHYPLTKSEEKELKRIRRKIRNKISAQDSRKRKKEYVDGLEERVKRGSEENKFLLKRVKQLQKQNSRLMAQLSKLQALIFDNSSTKATPATCLMIVLFSALLVSLPNMRVAQDKELGDQQQIAARRALLFSHSATNEEDTLNMEEFLLFGKEDSEGDDRYSKYEEQIEKVDFSKILEQLNKNLETGESNCSESEVKNSLFFETCKKFEKEIKDTVHNLKTALNDFNNEINDDKAMKNKHGFYEPDIDDDWSPSETIKTLNIKSVADEYEHSAKRAKREHDVSSSEKNVRMSTIVGAQHKINASEI</sequence>
<keyword evidence="3" id="KW-0238">DNA-binding</keyword>
<gene>
    <name evidence="9" type="primary">LOC108739296</name>
</gene>
<dbReference type="GO" id="GO:0005634">
    <property type="term" value="C:nucleus"/>
    <property type="evidence" value="ECO:0007669"/>
    <property type="project" value="UniProtKB-ARBA"/>
</dbReference>
<name>A0A7F5R4Y0_AGRPL</name>
<dbReference type="InParanoid" id="A0A7F5R4Y0"/>
<dbReference type="Gene3D" id="1.20.5.170">
    <property type="match status" value="1"/>
</dbReference>
<dbReference type="GeneID" id="108739296"/>
<feature type="domain" description="BZIP" evidence="7">
    <location>
        <begin position="20"/>
        <end position="83"/>
    </location>
</feature>
<keyword evidence="8" id="KW-1185">Reference proteome</keyword>
<evidence type="ECO:0000259" key="7">
    <source>
        <dbReference type="PROSITE" id="PS50217"/>
    </source>
</evidence>
<dbReference type="SMART" id="SM00338">
    <property type="entry name" value="BRLZ"/>
    <property type="match status" value="1"/>
</dbReference>
<keyword evidence="4" id="KW-0804">Transcription</keyword>
<dbReference type="PRINTS" id="PR00043">
    <property type="entry name" value="LEUZIPPRJUN"/>
</dbReference>
<dbReference type="AlphaFoldDB" id="A0A7F5R4Y0"/>
<reference evidence="9" key="1">
    <citation type="submission" date="2025-08" db="UniProtKB">
        <authorList>
            <consortium name="RefSeq"/>
        </authorList>
    </citation>
    <scope>IDENTIFICATION</scope>
    <source>
        <tissue evidence="9">Entire body</tissue>
    </source>
</reference>
<keyword evidence="6" id="KW-0175">Coiled coil</keyword>
<feature type="coiled-coil region" evidence="6">
    <location>
        <begin position="184"/>
        <end position="236"/>
    </location>
</feature>
<dbReference type="GO" id="GO:0005789">
    <property type="term" value="C:endoplasmic reticulum membrane"/>
    <property type="evidence" value="ECO:0007669"/>
    <property type="project" value="UniProtKB-SubCell"/>
</dbReference>
<comment type="subcellular location">
    <subcellularLocation>
        <location evidence="1">Endoplasmic reticulum membrane</location>
        <topology evidence="1">Single-pass type II membrane protein</topology>
    </subcellularLocation>
</comment>
<protein>
    <submittedName>
        <fullName evidence="9">Cyclic AMP-responsive element-binding protein 3-like protein 4</fullName>
    </submittedName>
</protein>
<dbReference type="SUPFAM" id="SSF57959">
    <property type="entry name" value="Leucine zipper domain"/>
    <property type="match status" value="1"/>
</dbReference>
<dbReference type="PANTHER" id="PTHR45996:SF3">
    <property type="entry name" value="CREB-H TRANSCRIPTION FACTOR HOMOLOG LET-607"/>
    <property type="match status" value="1"/>
</dbReference>
<dbReference type="GO" id="GO:0000978">
    <property type="term" value="F:RNA polymerase II cis-regulatory region sequence-specific DNA binding"/>
    <property type="evidence" value="ECO:0007669"/>
    <property type="project" value="TreeGrafter"/>
</dbReference>
<accession>A0A7F5R4Y0</accession>
<dbReference type="Proteomes" id="UP000192223">
    <property type="component" value="Unplaced"/>
</dbReference>
<keyword evidence="5" id="KW-0539">Nucleus</keyword>
<evidence type="ECO:0000256" key="2">
    <source>
        <dbReference type="ARBA" id="ARBA00023015"/>
    </source>
</evidence>
<dbReference type="InterPro" id="IPR002112">
    <property type="entry name" value="Leuzip_Jun"/>
</dbReference>
<dbReference type="PANTHER" id="PTHR45996">
    <property type="entry name" value="AGAP001464-PB"/>
    <property type="match status" value="1"/>
</dbReference>
<evidence type="ECO:0000256" key="5">
    <source>
        <dbReference type="ARBA" id="ARBA00023242"/>
    </source>
</evidence>
<dbReference type="InterPro" id="IPR004827">
    <property type="entry name" value="bZIP"/>
</dbReference>
<dbReference type="InterPro" id="IPR051381">
    <property type="entry name" value="CREB_ATF_subfamily"/>
</dbReference>
<evidence type="ECO:0000256" key="1">
    <source>
        <dbReference type="ARBA" id="ARBA00004648"/>
    </source>
</evidence>
<dbReference type="Pfam" id="PF00170">
    <property type="entry name" value="bZIP_1"/>
    <property type="match status" value="1"/>
</dbReference>
<evidence type="ECO:0000256" key="4">
    <source>
        <dbReference type="ARBA" id="ARBA00023163"/>
    </source>
</evidence>
<dbReference type="OrthoDB" id="674948at2759"/>
<dbReference type="PROSITE" id="PS50217">
    <property type="entry name" value="BZIP"/>
    <property type="match status" value="1"/>
</dbReference>
<dbReference type="RefSeq" id="XP_025830594.1">
    <property type="nucleotide sequence ID" value="XM_025974809.1"/>
</dbReference>
<proteinExistence type="predicted"/>
<feature type="coiled-coil region" evidence="6">
    <location>
        <begin position="45"/>
        <end position="86"/>
    </location>
</feature>
<evidence type="ECO:0000256" key="3">
    <source>
        <dbReference type="ARBA" id="ARBA00023125"/>
    </source>
</evidence>
<dbReference type="GO" id="GO:0000981">
    <property type="term" value="F:DNA-binding transcription factor activity, RNA polymerase II-specific"/>
    <property type="evidence" value="ECO:0007669"/>
    <property type="project" value="TreeGrafter"/>
</dbReference>
<dbReference type="CDD" id="cd14689">
    <property type="entry name" value="bZIP_CREB3"/>
    <property type="match status" value="1"/>
</dbReference>
<keyword evidence="2" id="KW-0805">Transcription regulation</keyword>
<dbReference type="CTD" id="39682"/>
<dbReference type="KEGG" id="apln:108739296"/>
<evidence type="ECO:0000313" key="9">
    <source>
        <dbReference type="RefSeq" id="XP_025830594.1"/>
    </source>
</evidence>
<evidence type="ECO:0000256" key="6">
    <source>
        <dbReference type="SAM" id="Coils"/>
    </source>
</evidence>
<evidence type="ECO:0000313" key="8">
    <source>
        <dbReference type="Proteomes" id="UP000192223"/>
    </source>
</evidence>